<dbReference type="eggNOG" id="COG3172">
    <property type="taxonomic scope" value="Bacteria"/>
</dbReference>
<sequence>MITVCFHGAESTGKSVLAERLGYSWVPEYGRTYCEEHGTDLTMADLLAIAEGQAEENRKAMAARPPVLLFDTDQLMTAAWAQMLFGEVPEVLLSYPKADHYLLFSPDVPWRDDGTRFFGTDDRRARFAALSEEMLVRAGVPFSRIGGAWEEREEQARAVIQKLRGSPGG</sequence>
<organism evidence="2 3">
    <name type="scientific">Novosphingobium lindaniclasticum LE124</name>
    <dbReference type="NCBI Taxonomy" id="1096930"/>
    <lineage>
        <taxon>Bacteria</taxon>
        <taxon>Pseudomonadati</taxon>
        <taxon>Pseudomonadota</taxon>
        <taxon>Alphaproteobacteria</taxon>
        <taxon>Sphingomonadales</taxon>
        <taxon>Sphingomonadaceae</taxon>
        <taxon>Novosphingobium</taxon>
    </lineage>
</organism>
<accession>T0HZP9</accession>
<dbReference type="PATRIC" id="fig|1096930.3.peg.1628"/>
<keyword evidence="3" id="KW-1185">Reference proteome</keyword>
<evidence type="ECO:0000313" key="3">
    <source>
        <dbReference type="Proteomes" id="UP000015527"/>
    </source>
</evidence>
<dbReference type="PANTHER" id="PTHR37512">
    <property type="entry name" value="TRIFUNCTIONAL NAD BIOSYNTHESIS/REGULATOR PROTEIN NADR"/>
    <property type="match status" value="1"/>
</dbReference>
<dbReference type="RefSeq" id="WP_021233553.1">
    <property type="nucleotide sequence ID" value="NZ_ATHL01000055.1"/>
</dbReference>
<dbReference type="AlphaFoldDB" id="T0HZP9"/>
<dbReference type="InterPro" id="IPR038727">
    <property type="entry name" value="NadR/Ttd14_AAA_dom"/>
</dbReference>
<dbReference type="Pfam" id="PF13521">
    <property type="entry name" value="AAA_28"/>
    <property type="match status" value="1"/>
</dbReference>
<reference evidence="2 3" key="1">
    <citation type="journal article" date="2013" name="Genome Announc.">
        <title>Genome Sequence of Novosphingobium lindaniclasticum LE124T, Isolated from a Hexachlorocyclohexane Dumpsite.</title>
        <authorList>
            <person name="Saxena A."/>
            <person name="Nayyar N."/>
            <person name="Sangwan N."/>
            <person name="Kumari R."/>
            <person name="Khurana J.P."/>
            <person name="Lal R."/>
        </authorList>
    </citation>
    <scope>NUCLEOTIDE SEQUENCE [LARGE SCALE GENOMIC DNA]</scope>
    <source>
        <strain evidence="2 3">LE124</strain>
    </source>
</reference>
<dbReference type="OrthoDB" id="3249147at2"/>
<dbReference type="InterPro" id="IPR027417">
    <property type="entry name" value="P-loop_NTPase"/>
</dbReference>
<dbReference type="EMBL" id="ATHL01000055">
    <property type="protein sequence ID" value="EQB17543.1"/>
    <property type="molecule type" value="Genomic_DNA"/>
</dbReference>
<feature type="domain" description="NadR/Ttd14 AAA" evidence="1">
    <location>
        <begin position="4"/>
        <end position="152"/>
    </location>
</feature>
<gene>
    <name evidence="2" type="ORF">L284_08245</name>
</gene>
<evidence type="ECO:0000313" key="2">
    <source>
        <dbReference type="EMBL" id="EQB17543.1"/>
    </source>
</evidence>
<dbReference type="PANTHER" id="PTHR37512:SF1">
    <property type="entry name" value="NADR_TTD14 AAA DOMAIN-CONTAINING PROTEIN"/>
    <property type="match status" value="1"/>
</dbReference>
<proteinExistence type="predicted"/>
<evidence type="ECO:0000259" key="1">
    <source>
        <dbReference type="Pfam" id="PF13521"/>
    </source>
</evidence>
<dbReference type="InterPro" id="IPR052735">
    <property type="entry name" value="NAD_biosynth-regulator"/>
</dbReference>
<dbReference type="Gene3D" id="3.40.50.300">
    <property type="entry name" value="P-loop containing nucleotide triphosphate hydrolases"/>
    <property type="match status" value="1"/>
</dbReference>
<name>T0HZP9_9SPHN</name>
<dbReference type="Proteomes" id="UP000015527">
    <property type="component" value="Unassembled WGS sequence"/>
</dbReference>
<comment type="caution">
    <text evidence="2">The sequence shown here is derived from an EMBL/GenBank/DDBJ whole genome shotgun (WGS) entry which is preliminary data.</text>
</comment>
<dbReference type="SUPFAM" id="SSF52540">
    <property type="entry name" value="P-loop containing nucleoside triphosphate hydrolases"/>
    <property type="match status" value="1"/>
</dbReference>
<protein>
    <submittedName>
        <fullName evidence="2">N-acetylglucosamine-6-phosphate deacetylase</fullName>
    </submittedName>
</protein>